<dbReference type="SUPFAM" id="SSF51735">
    <property type="entry name" value="NAD(P)-binding Rossmann-fold domains"/>
    <property type="match status" value="1"/>
</dbReference>
<evidence type="ECO:0000256" key="2">
    <source>
        <dbReference type="ARBA" id="ARBA00023002"/>
    </source>
</evidence>
<dbReference type="InterPro" id="IPR006139">
    <property type="entry name" value="D-isomer_2_OHA_DH_cat_dom"/>
</dbReference>
<dbReference type="GO" id="GO:0051287">
    <property type="term" value="F:NAD binding"/>
    <property type="evidence" value="ECO:0007669"/>
    <property type="project" value="InterPro"/>
</dbReference>
<evidence type="ECO:0008006" key="9">
    <source>
        <dbReference type="Google" id="ProtNLM"/>
    </source>
</evidence>
<gene>
    <name evidence="8" type="ORF">PBAH0796_LOCUS18269</name>
</gene>
<feature type="domain" description="D-isomer specific 2-hydroxyacid dehydrogenase catalytic" evidence="6">
    <location>
        <begin position="3"/>
        <end position="323"/>
    </location>
</feature>
<evidence type="ECO:0000313" key="8">
    <source>
        <dbReference type="EMBL" id="CAD8367202.1"/>
    </source>
</evidence>
<name>A0A7S0FMA8_9DINO</name>
<evidence type="ECO:0000259" key="7">
    <source>
        <dbReference type="Pfam" id="PF02826"/>
    </source>
</evidence>
<dbReference type="PROSITE" id="PS00670">
    <property type="entry name" value="D_2_HYDROXYACID_DH_2"/>
    <property type="match status" value="1"/>
</dbReference>
<dbReference type="PANTHER" id="PTHR43026:SF1">
    <property type="entry name" value="2-HYDROXYACID DEHYDROGENASE HOMOLOG 1-RELATED"/>
    <property type="match status" value="1"/>
</dbReference>
<proteinExistence type="inferred from homology"/>
<dbReference type="AlphaFoldDB" id="A0A7S0FMA8"/>
<accession>A0A7S0FMA8</accession>
<dbReference type="InterPro" id="IPR036291">
    <property type="entry name" value="NAD(P)-bd_dom_sf"/>
</dbReference>
<protein>
    <recommendedName>
        <fullName evidence="9">D-lactate dehydrogenase</fullName>
    </recommendedName>
</protein>
<feature type="domain" description="D-isomer specific 2-hydroxyacid dehydrogenase NAD-binding" evidence="7">
    <location>
        <begin position="110"/>
        <end position="298"/>
    </location>
</feature>
<sequence>MAVFSCRPYDREYLEKAAVEMGLTFELAYFDTLLDETTTKLAEGFEAVCVFVNDRVDAQVVKALASCGVKLIALRCAGFNNVDIEEAQRQGIIVARVPAYSPHAVAEHAIALMLALNRRIPQAWSKTRSGNFSLVGQLGFDMVGKRAGILGTGLIGSIVARILKLGFQCDVVAHDVQRNTRLEEIGVRYVELDDLFRTCDIISLHAPLLDSTYHVINESSIAKMKPGVMIINTSRGALIHTQALIDGLKSKKVGHAGLDVYCKEGPYMFQDLSQEGIDDDTFARLMTFPNVIVTAHQAFFTEEAVSEISRTTLRNVDGMRRGSGPPPQGTLDTVVRPAPASSRL</sequence>
<keyword evidence="3" id="KW-0520">NAD</keyword>
<dbReference type="Gene3D" id="3.40.50.720">
    <property type="entry name" value="NAD(P)-binding Rossmann-like Domain"/>
    <property type="match status" value="2"/>
</dbReference>
<evidence type="ECO:0000256" key="5">
    <source>
        <dbReference type="SAM" id="MobiDB-lite"/>
    </source>
</evidence>
<dbReference type="InterPro" id="IPR006140">
    <property type="entry name" value="D-isomer_DH_NAD-bd"/>
</dbReference>
<dbReference type="PANTHER" id="PTHR43026">
    <property type="entry name" value="2-HYDROXYACID DEHYDROGENASE HOMOLOG 1-RELATED"/>
    <property type="match status" value="1"/>
</dbReference>
<keyword evidence="2 4" id="KW-0560">Oxidoreductase</keyword>
<dbReference type="SUPFAM" id="SSF52283">
    <property type="entry name" value="Formate/glycerate dehydrogenase catalytic domain-like"/>
    <property type="match status" value="1"/>
</dbReference>
<organism evidence="8">
    <name type="scientific">Pyrodinium bahamense</name>
    <dbReference type="NCBI Taxonomy" id="73915"/>
    <lineage>
        <taxon>Eukaryota</taxon>
        <taxon>Sar</taxon>
        <taxon>Alveolata</taxon>
        <taxon>Dinophyceae</taxon>
        <taxon>Gonyaulacales</taxon>
        <taxon>Pyrocystaceae</taxon>
        <taxon>Pyrodinium</taxon>
    </lineage>
</organism>
<reference evidence="8" key="1">
    <citation type="submission" date="2021-01" db="EMBL/GenBank/DDBJ databases">
        <authorList>
            <person name="Corre E."/>
            <person name="Pelletier E."/>
            <person name="Niang G."/>
            <person name="Scheremetjew M."/>
            <person name="Finn R."/>
            <person name="Kale V."/>
            <person name="Holt S."/>
            <person name="Cochrane G."/>
            <person name="Meng A."/>
            <person name="Brown T."/>
            <person name="Cohen L."/>
        </authorList>
    </citation>
    <scope>NUCLEOTIDE SEQUENCE</scope>
    <source>
        <strain evidence="8">Pbaha01</strain>
    </source>
</reference>
<evidence type="ECO:0000259" key="6">
    <source>
        <dbReference type="Pfam" id="PF00389"/>
    </source>
</evidence>
<comment type="similarity">
    <text evidence="1 4">Belongs to the D-isomer specific 2-hydroxyacid dehydrogenase family.</text>
</comment>
<dbReference type="GO" id="GO:0016616">
    <property type="term" value="F:oxidoreductase activity, acting on the CH-OH group of donors, NAD or NADP as acceptor"/>
    <property type="evidence" value="ECO:0007669"/>
    <property type="project" value="InterPro"/>
</dbReference>
<evidence type="ECO:0000256" key="1">
    <source>
        <dbReference type="ARBA" id="ARBA00005854"/>
    </source>
</evidence>
<evidence type="ECO:0000256" key="3">
    <source>
        <dbReference type="ARBA" id="ARBA00023027"/>
    </source>
</evidence>
<dbReference type="Pfam" id="PF02826">
    <property type="entry name" value="2-Hacid_dh_C"/>
    <property type="match status" value="1"/>
</dbReference>
<dbReference type="CDD" id="cd12183">
    <property type="entry name" value="LDH_like_2"/>
    <property type="match status" value="1"/>
</dbReference>
<evidence type="ECO:0000256" key="4">
    <source>
        <dbReference type="RuleBase" id="RU003719"/>
    </source>
</evidence>
<dbReference type="Pfam" id="PF00389">
    <property type="entry name" value="2-Hacid_dh"/>
    <property type="match status" value="1"/>
</dbReference>
<dbReference type="InterPro" id="IPR029753">
    <property type="entry name" value="D-isomer_DH_CS"/>
</dbReference>
<dbReference type="InterPro" id="IPR058205">
    <property type="entry name" value="D-LDH-like"/>
</dbReference>
<feature type="region of interest" description="Disordered" evidence="5">
    <location>
        <begin position="316"/>
        <end position="344"/>
    </location>
</feature>
<dbReference type="EMBL" id="HBEG01029936">
    <property type="protein sequence ID" value="CAD8367202.1"/>
    <property type="molecule type" value="Transcribed_RNA"/>
</dbReference>